<keyword evidence="9" id="KW-1185">Reference proteome</keyword>
<reference evidence="8 9" key="1">
    <citation type="submission" date="2022-07" db="EMBL/GenBank/DDBJ databases">
        <title>Genome-wide signatures of adaptation to extreme environments.</title>
        <authorList>
            <person name="Cho C.H."/>
            <person name="Yoon H.S."/>
        </authorList>
    </citation>
    <scope>NUCLEOTIDE SEQUENCE [LARGE SCALE GENOMIC DNA]</scope>
    <source>
        <strain evidence="8 9">DBV 063 E5</strain>
    </source>
</reference>
<organism evidence="8 9">
    <name type="scientific">Cyanidium caldarium</name>
    <name type="common">Red alga</name>
    <dbReference type="NCBI Taxonomy" id="2771"/>
    <lineage>
        <taxon>Eukaryota</taxon>
        <taxon>Rhodophyta</taxon>
        <taxon>Bangiophyceae</taxon>
        <taxon>Cyanidiales</taxon>
        <taxon>Cyanidiaceae</taxon>
        <taxon>Cyanidium</taxon>
    </lineage>
</organism>
<dbReference type="Pfam" id="PF04145">
    <property type="entry name" value="Ctr"/>
    <property type="match status" value="1"/>
</dbReference>
<dbReference type="SMART" id="SM00665">
    <property type="entry name" value="B561"/>
    <property type="match status" value="1"/>
</dbReference>
<keyword evidence="1 6" id="KW-0813">Transport</keyword>
<feature type="transmembrane region" description="Helical" evidence="6">
    <location>
        <begin position="315"/>
        <end position="346"/>
    </location>
</feature>
<evidence type="ECO:0000313" key="9">
    <source>
        <dbReference type="Proteomes" id="UP001301350"/>
    </source>
</evidence>
<dbReference type="CDD" id="cd08760">
    <property type="entry name" value="Cyt_b561_FRRS1_like"/>
    <property type="match status" value="1"/>
</dbReference>
<keyword evidence="5 6" id="KW-0472">Membrane</keyword>
<feature type="transmembrane region" description="Helical" evidence="6">
    <location>
        <begin position="193"/>
        <end position="217"/>
    </location>
</feature>
<feature type="transmembrane region" description="Helical" evidence="6">
    <location>
        <begin position="237"/>
        <end position="254"/>
    </location>
</feature>
<dbReference type="GO" id="GO:0016020">
    <property type="term" value="C:membrane"/>
    <property type="evidence" value="ECO:0007669"/>
    <property type="project" value="UniProtKB-SubCell"/>
</dbReference>
<evidence type="ECO:0000256" key="1">
    <source>
        <dbReference type="ARBA" id="ARBA00022448"/>
    </source>
</evidence>
<keyword evidence="3" id="KW-0249">Electron transport</keyword>
<evidence type="ECO:0000256" key="4">
    <source>
        <dbReference type="ARBA" id="ARBA00022989"/>
    </source>
</evidence>
<keyword evidence="6" id="KW-0406">Ion transport</keyword>
<feature type="transmembrane region" description="Helical" evidence="6">
    <location>
        <begin position="152"/>
        <end position="172"/>
    </location>
</feature>
<evidence type="ECO:0000256" key="6">
    <source>
        <dbReference type="RuleBase" id="RU367022"/>
    </source>
</evidence>
<dbReference type="InterPro" id="IPR006593">
    <property type="entry name" value="Cyt_b561/ferric_Rdtase_TM"/>
</dbReference>
<feature type="transmembrane region" description="Helical" evidence="6">
    <location>
        <begin position="80"/>
        <end position="99"/>
    </location>
</feature>
<evidence type="ECO:0000256" key="3">
    <source>
        <dbReference type="ARBA" id="ARBA00022982"/>
    </source>
</evidence>
<feature type="transmembrane region" description="Helical" evidence="6">
    <location>
        <begin position="266"/>
        <end position="287"/>
    </location>
</feature>
<keyword evidence="6" id="KW-0187">Copper transport</keyword>
<sequence>MSSAWPEVPAMMTAHADIGYAAGGVLLVLGTAVARYGRSCSHWFRIHLALELAALMFTVLAFVLTEVWHQAFLSMHDRHAFNGFAFAVLLFGQVLLGALRPVVESKRRRVWLWAHRSVAVLLLASFLLQVFTGFRRLHRMFDRHVHPLEVTVGVFVGVAALALVALEVATWVRQHRPDTLVARAWRRVDWRALMLLTGMLLAFAVTFWVLVVTAPGYGNWITDSGRMAPMNSGNMSMASWFFWDAGAMGFVLWFKHFVVQGAARTVCASVLVFVLALVASLATVRLADTRLWDAVAERAGLRNALRSLAHGAWYALHYLLMLAVMTYSVPLFLSIIAGHTTGYWVACMTVSSASRKAPLPPNYTASEMNDIPSGVTCNACATNEATVVESTAEPVDHGDADGRGLCNCDPMQCECDPKKCNHSGGCKCSV</sequence>
<feature type="transmembrane region" description="Helical" evidence="6">
    <location>
        <begin position="18"/>
        <end position="36"/>
    </location>
</feature>
<dbReference type="Proteomes" id="UP001301350">
    <property type="component" value="Unassembled WGS sequence"/>
</dbReference>
<dbReference type="InterPro" id="IPR007274">
    <property type="entry name" value="Cop_transporter"/>
</dbReference>
<comment type="similarity">
    <text evidence="6">Belongs to the copper transporter (Ctr) (TC 1.A.56) family. SLC31A subfamily.</text>
</comment>
<keyword evidence="6" id="KW-0186">Copper</keyword>
<dbReference type="EMBL" id="JANCYW010000006">
    <property type="protein sequence ID" value="KAK4535866.1"/>
    <property type="molecule type" value="Genomic_DNA"/>
</dbReference>
<keyword evidence="2 6" id="KW-0812">Transmembrane</keyword>
<protein>
    <recommendedName>
        <fullName evidence="6">Copper transport protein</fullName>
    </recommendedName>
</protein>
<dbReference type="PANTHER" id="PTHR12483">
    <property type="entry name" value="SOLUTE CARRIER FAMILY 31 COPPER TRANSPORTERS"/>
    <property type="match status" value="1"/>
</dbReference>
<evidence type="ECO:0000256" key="2">
    <source>
        <dbReference type="ARBA" id="ARBA00022692"/>
    </source>
</evidence>
<accession>A0AAV9IUP4</accession>
<dbReference type="AlphaFoldDB" id="A0AAV9IUP4"/>
<keyword evidence="4 6" id="KW-1133">Transmembrane helix</keyword>
<evidence type="ECO:0000259" key="7">
    <source>
        <dbReference type="PROSITE" id="PS50939"/>
    </source>
</evidence>
<dbReference type="PROSITE" id="PS50939">
    <property type="entry name" value="CYTOCHROME_B561"/>
    <property type="match status" value="1"/>
</dbReference>
<evidence type="ECO:0000256" key="5">
    <source>
        <dbReference type="ARBA" id="ARBA00023136"/>
    </source>
</evidence>
<gene>
    <name evidence="8" type="ORF">CDCA_CDCA06G1891</name>
</gene>
<name>A0AAV9IUP4_CYACA</name>
<comment type="caution">
    <text evidence="8">The sequence shown here is derived from an EMBL/GenBank/DDBJ whole genome shotgun (WGS) entry which is preliminary data.</text>
</comment>
<proteinExistence type="inferred from homology"/>
<feature type="domain" description="Cytochrome b561" evidence="7">
    <location>
        <begin position="1"/>
        <end position="175"/>
    </location>
</feature>
<comment type="caution">
    <text evidence="6">Lacks conserved residue(s) required for the propagation of feature annotation.</text>
</comment>
<comment type="subcellular location">
    <subcellularLocation>
        <location evidence="6">Membrane</location>
        <topology evidence="6">Multi-pass membrane protein</topology>
    </subcellularLocation>
</comment>
<dbReference type="GO" id="GO:0005375">
    <property type="term" value="F:copper ion transmembrane transporter activity"/>
    <property type="evidence" value="ECO:0007669"/>
    <property type="project" value="UniProtKB-UniRule"/>
</dbReference>
<feature type="transmembrane region" description="Helical" evidence="6">
    <location>
        <begin position="48"/>
        <end position="68"/>
    </location>
</feature>
<feature type="transmembrane region" description="Helical" evidence="6">
    <location>
        <begin position="111"/>
        <end position="132"/>
    </location>
</feature>
<evidence type="ECO:0000313" key="8">
    <source>
        <dbReference type="EMBL" id="KAK4535866.1"/>
    </source>
</evidence>